<feature type="compositionally biased region" description="Polar residues" evidence="1">
    <location>
        <begin position="135"/>
        <end position="148"/>
    </location>
</feature>
<dbReference type="AlphaFoldDB" id="A0A6A5VLQ3"/>
<feature type="compositionally biased region" description="Polar residues" evidence="1">
    <location>
        <begin position="115"/>
        <end position="128"/>
    </location>
</feature>
<name>A0A6A5VLQ3_9PLEO</name>
<dbReference type="InterPro" id="IPR004354">
    <property type="entry name" value="Meiotic_Rec114"/>
</dbReference>
<evidence type="ECO:0000256" key="1">
    <source>
        <dbReference type="SAM" id="MobiDB-lite"/>
    </source>
</evidence>
<dbReference type="Proteomes" id="UP000800036">
    <property type="component" value="Unassembled WGS sequence"/>
</dbReference>
<reference evidence="2" key="1">
    <citation type="journal article" date="2020" name="Stud. Mycol.">
        <title>101 Dothideomycetes genomes: a test case for predicting lifestyles and emergence of pathogens.</title>
        <authorList>
            <person name="Haridas S."/>
            <person name="Albert R."/>
            <person name="Binder M."/>
            <person name="Bloem J."/>
            <person name="Labutti K."/>
            <person name="Salamov A."/>
            <person name="Andreopoulos B."/>
            <person name="Baker S."/>
            <person name="Barry K."/>
            <person name="Bills G."/>
            <person name="Bluhm B."/>
            <person name="Cannon C."/>
            <person name="Castanera R."/>
            <person name="Culley D."/>
            <person name="Daum C."/>
            <person name="Ezra D."/>
            <person name="Gonzalez J."/>
            <person name="Henrissat B."/>
            <person name="Kuo A."/>
            <person name="Liang C."/>
            <person name="Lipzen A."/>
            <person name="Lutzoni F."/>
            <person name="Magnuson J."/>
            <person name="Mondo S."/>
            <person name="Nolan M."/>
            <person name="Ohm R."/>
            <person name="Pangilinan J."/>
            <person name="Park H.-J."/>
            <person name="Ramirez L."/>
            <person name="Alfaro M."/>
            <person name="Sun H."/>
            <person name="Tritt A."/>
            <person name="Yoshinaga Y."/>
            <person name="Zwiers L.-H."/>
            <person name="Turgeon B."/>
            <person name="Goodwin S."/>
            <person name="Spatafora J."/>
            <person name="Crous P."/>
            <person name="Grigoriev I."/>
        </authorList>
    </citation>
    <scope>NUCLEOTIDE SEQUENCE</scope>
    <source>
        <strain evidence="2">CBS 107.79</strain>
    </source>
</reference>
<evidence type="ECO:0000313" key="2">
    <source>
        <dbReference type="EMBL" id="KAF1977399.1"/>
    </source>
</evidence>
<feature type="compositionally biased region" description="Polar residues" evidence="1">
    <location>
        <begin position="252"/>
        <end position="279"/>
    </location>
</feature>
<evidence type="ECO:0000313" key="3">
    <source>
        <dbReference type="Proteomes" id="UP000800036"/>
    </source>
</evidence>
<feature type="region of interest" description="Disordered" evidence="1">
    <location>
        <begin position="187"/>
        <end position="279"/>
    </location>
</feature>
<accession>A0A6A5VLQ3</accession>
<sequence>MLIDHGKPVVDRLHREGIDVSSEAAQLPISGMARSPALAIRYNMPEANKVRRIQMKFSSARDFDVAFDHVRELGLWFTPTQKARPVTPAPHVQRSGPSCPPSQLSEITGRPGTAVPSTSTGLHTQLQDTARLRPSTASFFNPGSTASSRRPDSAASLSHESASVIPLSARLDTTNAFLASDIPPRRELPFERLDTPESPASNSTRSESRPLSGIMGPPTLPASALSGSKRPKSRSGSSNELELPPLRRPTYLSKTSTGQTARPNATPGPSSDTIRPQSAITPNNYSAMQQMMSSAPVLTPSIARPASSYNTATTHPLSIVTNSHNQTDRSVDLVTPPGSDVNMLSPDPEDHGDIERHAEELGAYTKQSNDARMNELNNFIFRHLEDDNFLTLVTDMQMAWARIGTRLE</sequence>
<dbReference type="Pfam" id="PF03525">
    <property type="entry name" value="Meiotic_rec114"/>
    <property type="match status" value="1"/>
</dbReference>
<gene>
    <name evidence="2" type="ORF">BU23DRAFT_295650</name>
</gene>
<dbReference type="EMBL" id="ML976663">
    <property type="protein sequence ID" value="KAF1977399.1"/>
    <property type="molecule type" value="Genomic_DNA"/>
</dbReference>
<dbReference type="OrthoDB" id="5360255at2759"/>
<feature type="region of interest" description="Disordered" evidence="1">
    <location>
        <begin position="83"/>
        <end position="157"/>
    </location>
</feature>
<keyword evidence="3" id="KW-1185">Reference proteome</keyword>
<organism evidence="2 3">
    <name type="scientific">Bimuria novae-zelandiae CBS 107.79</name>
    <dbReference type="NCBI Taxonomy" id="1447943"/>
    <lineage>
        <taxon>Eukaryota</taxon>
        <taxon>Fungi</taxon>
        <taxon>Dikarya</taxon>
        <taxon>Ascomycota</taxon>
        <taxon>Pezizomycotina</taxon>
        <taxon>Dothideomycetes</taxon>
        <taxon>Pleosporomycetidae</taxon>
        <taxon>Pleosporales</taxon>
        <taxon>Massarineae</taxon>
        <taxon>Didymosphaeriaceae</taxon>
        <taxon>Bimuria</taxon>
    </lineage>
</organism>
<dbReference type="GO" id="GO:0007131">
    <property type="term" value="P:reciprocal meiotic recombination"/>
    <property type="evidence" value="ECO:0007669"/>
    <property type="project" value="InterPro"/>
</dbReference>
<protein>
    <submittedName>
        <fullName evidence="2">Uncharacterized protein</fullName>
    </submittedName>
</protein>
<proteinExistence type="predicted"/>